<name>A0A545TA70_9GAMM</name>
<dbReference type="InterPro" id="IPR025412">
    <property type="entry name" value="DUF4304"/>
</dbReference>
<dbReference type="AlphaFoldDB" id="A0A545TA70"/>
<evidence type="ECO:0000313" key="2">
    <source>
        <dbReference type="Proteomes" id="UP000317839"/>
    </source>
</evidence>
<organism evidence="1 2">
    <name type="scientific">Aliikangiella marina</name>
    <dbReference type="NCBI Taxonomy" id="1712262"/>
    <lineage>
        <taxon>Bacteria</taxon>
        <taxon>Pseudomonadati</taxon>
        <taxon>Pseudomonadota</taxon>
        <taxon>Gammaproteobacteria</taxon>
        <taxon>Oceanospirillales</taxon>
        <taxon>Pleioneaceae</taxon>
        <taxon>Aliikangiella</taxon>
    </lineage>
</organism>
<dbReference type="Proteomes" id="UP000317839">
    <property type="component" value="Unassembled WGS sequence"/>
</dbReference>
<accession>A0A545TA70</accession>
<proteinExistence type="predicted"/>
<protein>
    <submittedName>
        <fullName evidence="1">DUF4304 domain-containing protein</fullName>
    </submittedName>
</protein>
<evidence type="ECO:0000313" key="1">
    <source>
        <dbReference type="EMBL" id="TQV74105.1"/>
    </source>
</evidence>
<dbReference type="EMBL" id="VIKR01000003">
    <property type="protein sequence ID" value="TQV74105.1"/>
    <property type="molecule type" value="Genomic_DNA"/>
</dbReference>
<comment type="caution">
    <text evidence="1">The sequence shown here is derived from an EMBL/GenBank/DDBJ whole genome shotgun (WGS) entry which is preliminary data.</text>
</comment>
<reference evidence="1 2" key="1">
    <citation type="submission" date="2019-06" db="EMBL/GenBank/DDBJ databases">
        <title>Draft genome of Aliikangiella marina GYP-15.</title>
        <authorList>
            <person name="Wang G."/>
        </authorList>
    </citation>
    <scope>NUCLEOTIDE SEQUENCE [LARGE SCALE GENOMIC DNA]</scope>
    <source>
        <strain evidence="1 2">GYP-15</strain>
    </source>
</reference>
<gene>
    <name evidence="1" type="ORF">FLL45_14710</name>
</gene>
<dbReference type="Pfam" id="PF14137">
    <property type="entry name" value="DUF4304"/>
    <property type="match status" value="1"/>
</dbReference>
<sequence length="193" mass="21486">MSEISKLIDECIKLGIAKFLKSHGFNKSGRNWHKEVDNNWQIVNVQASSGNFASEGRFAINLGVYISEIESYCGNTLNGKPKEYDSTIGIRLGSTDSASDFWWEIDAKSDLQSISNDVVQKLESQGISWLNHHLDISNVSNSLNVQPSVQSFSAALLSGNEEEAKRRVIAAIEDRPRAEAHFKRWSTKAGLEL</sequence>
<keyword evidence="2" id="KW-1185">Reference proteome</keyword>
<dbReference type="OrthoDB" id="8481394at2"/>
<dbReference type="RefSeq" id="WP_142942813.1">
    <property type="nucleotide sequence ID" value="NZ_VIKR01000003.1"/>
</dbReference>